<protein>
    <submittedName>
        <fullName evidence="2">WYL domain-containing protein</fullName>
    </submittedName>
</protein>
<dbReference type="PANTHER" id="PTHR34580:SF1">
    <property type="entry name" value="PROTEIN PAFC"/>
    <property type="match status" value="1"/>
</dbReference>
<reference evidence="2 3" key="1">
    <citation type="submission" date="2019-12" db="EMBL/GenBank/DDBJ databases">
        <title>Sporaefaciens musculi gen. nov., sp. nov., a novel bacterium isolated from the caecum of an obese mouse.</title>
        <authorList>
            <person name="Rasmussen T.S."/>
            <person name="Streidl T."/>
            <person name="Hitch T.C.A."/>
            <person name="Wortmann E."/>
            <person name="Deptula P."/>
            <person name="Hansen M."/>
            <person name="Nielsen D.S."/>
            <person name="Clavel T."/>
            <person name="Vogensen F.K."/>
        </authorList>
    </citation>
    <scope>NUCLEOTIDE SEQUENCE [LARGE SCALE GENOMIC DNA]</scope>
    <source>
        <strain evidence="2 3">WCA-9-b2</strain>
    </source>
</reference>
<dbReference type="AlphaFoldDB" id="A0A7X3SLJ0"/>
<keyword evidence="3" id="KW-1185">Reference proteome</keyword>
<gene>
    <name evidence="2" type="ORF">GN277_26165</name>
</gene>
<dbReference type="Pfam" id="PF13280">
    <property type="entry name" value="WYL"/>
    <property type="match status" value="1"/>
</dbReference>
<evidence type="ECO:0000259" key="1">
    <source>
        <dbReference type="Pfam" id="PF13280"/>
    </source>
</evidence>
<dbReference type="PANTHER" id="PTHR34580">
    <property type="match status" value="1"/>
</dbReference>
<evidence type="ECO:0000313" key="2">
    <source>
        <dbReference type="EMBL" id="MXP78699.1"/>
    </source>
</evidence>
<comment type="caution">
    <text evidence="2">The sequence shown here is derived from an EMBL/GenBank/DDBJ whole genome shotgun (WGS) entry which is preliminary data.</text>
</comment>
<feature type="domain" description="WYL" evidence="1">
    <location>
        <begin position="142"/>
        <end position="215"/>
    </location>
</feature>
<sequence length="326" mass="37910">MAVSQVKLRTLYIMKMLLEKTDEKYTMSAADIDKALCDYGMSADRKTVYNDIETLREFGMDVLQTKGSNSGYYIGSRKFELPELKLLVDAVQASKFISRKKSEELIRKLESLASEHDARQLQRNVFIYNRPKTGNETIYYNVDKIHTAILENRQIQYQYAEWTVKKELIPKKNGAVYTVSPWSLTWDDANYYLIAYDEASDCMKHYRVDKMQRTRVIRQERVGKERFQDFDLVEFSKKTFSMYGGHDEEVTLQCGNELIGVILDRFGTDVMIVPADEGQFRVRVLVAVSPQFFGWVTGIGVRLRIAGPERVQKEYKEYLEGIMEGY</sequence>
<dbReference type="InterPro" id="IPR051534">
    <property type="entry name" value="CBASS_pafABC_assoc_protein"/>
</dbReference>
<name>A0A7X3SLJ0_9FIRM</name>
<dbReference type="PROSITE" id="PS52050">
    <property type="entry name" value="WYL"/>
    <property type="match status" value="1"/>
</dbReference>
<dbReference type="InterPro" id="IPR026881">
    <property type="entry name" value="WYL_dom"/>
</dbReference>
<dbReference type="InterPro" id="IPR036390">
    <property type="entry name" value="WH_DNA-bd_sf"/>
</dbReference>
<dbReference type="Proteomes" id="UP000460412">
    <property type="component" value="Unassembled WGS sequence"/>
</dbReference>
<accession>A0A7X3SLJ0</accession>
<organism evidence="2 3">
    <name type="scientific">Sporofaciens musculi</name>
    <dbReference type="NCBI Taxonomy" id="2681861"/>
    <lineage>
        <taxon>Bacteria</taxon>
        <taxon>Bacillati</taxon>
        <taxon>Bacillota</taxon>
        <taxon>Clostridia</taxon>
        <taxon>Lachnospirales</taxon>
        <taxon>Lachnospiraceae</taxon>
        <taxon>Sporofaciens</taxon>
    </lineage>
</organism>
<proteinExistence type="predicted"/>
<evidence type="ECO:0000313" key="3">
    <source>
        <dbReference type="Proteomes" id="UP000460412"/>
    </source>
</evidence>
<dbReference type="EMBL" id="WUQX01000001">
    <property type="protein sequence ID" value="MXP78699.1"/>
    <property type="molecule type" value="Genomic_DNA"/>
</dbReference>
<dbReference type="SUPFAM" id="SSF46785">
    <property type="entry name" value="Winged helix' DNA-binding domain"/>
    <property type="match status" value="1"/>
</dbReference>
<dbReference type="RefSeq" id="WP_159755671.1">
    <property type="nucleotide sequence ID" value="NZ_WUQX01000001.1"/>
</dbReference>